<dbReference type="GO" id="GO:0010181">
    <property type="term" value="F:FMN binding"/>
    <property type="evidence" value="ECO:0007669"/>
    <property type="project" value="InterPro"/>
</dbReference>
<accession>A0A4R7KRY0</accession>
<reference evidence="7 8" key="1">
    <citation type="submission" date="2019-03" db="EMBL/GenBank/DDBJ databases">
        <title>Genomic Encyclopedia of Type Strains, Phase IV (KMG-IV): sequencing the most valuable type-strain genomes for metagenomic binning, comparative biology and taxonomic classification.</title>
        <authorList>
            <person name="Goeker M."/>
        </authorList>
    </citation>
    <scope>NUCLEOTIDE SEQUENCE [LARGE SCALE GENOMIC DNA]</scope>
    <source>
        <strain evidence="7 8">DSM 24455</strain>
    </source>
</reference>
<evidence type="ECO:0000259" key="6">
    <source>
        <dbReference type="Pfam" id="PF00724"/>
    </source>
</evidence>
<gene>
    <name evidence="7" type="ORF">EDD71_10478</name>
</gene>
<dbReference type="PANTHER" id="PTHR43303">
    <property type="entry name" value="NADPH DEHYDROGENASE C23G7.10C-RELATED"/>
    <property type="match status" value="1"/>
</dbReference>
<dbReference type="Proteomes" id="UP000295325">
    <property type="component" value="Unassembled WGS sequence"/>
</dbReference>
<dbReference type="InterPro" id="IPR013785">
    <property type="entry name" value="Aldolase_TIM"/>
</dbReference>
<keyword evidence="5" id="KW-0560">Oxidoreductase</keyword>
<evidence type="ECO:0000256" key="5">
    <source>
        <dbReference type="ARBA" id="ARBA00023002"/>
    </source>
</evidence>
<organism evidence="7 8">
    <name type="scientific">Fonticella tunisiensis</name>
    <dbReference type="NCBI Taxonomy" id="1096341"/>
    <lineage>
        <taxon>Bacteria</taxon>
        <taxon>Bacillati</taxon>
        <taxon>Bacillota</taxon>
        <taxon>Clostridia</taxon>
        <taxon>Eubacteriales</taxon>
        <taxon>Clostridiaceae</taxon>
        <taxon>Fonticella</taxon>
    </lineage>
</organism>
<keyword evidence="3" id="KW-0288">FMN</keyword>
<evidence type="ECO:0000256" key="1">
    <source>
        <dbReference type="ARBA" id="ARBA00001917"/>
    </source>
</evidence>
<keyword evidence="2" id="KW-0285">Flavoprotein</keyword>
<name>A0A4R7KRY0_9CLOT</name>
<dbReference type="Gene3D" id="3.20.20.70">
    <property type="entry name" value="Aldolase class I"/>
    <property type="match status" value="1"/>
</dbReference>
<evidence type="ECO:0000256" key="2">
    <source>
        <dbReference type="ARBA" id="ARBA00022630"/>
    </source>
</evidence>
<dbReference type="Pfam" id="PF00724">
    <property type="entry name" value="Oxidored_FMN"/>
    <property type="match status" value="1"/>
</dbReference>
<dbReference type="CDD" id="cd02932">
    <property type="entry name" value="OYE_YqiM_FMN"/>
    <property type="match status" value="1"/>
</dbReference>
<protein>
    <submittedName>
        <fullName evidence="7">NADPH2 dehydrogenase</fullName>
    </submittedName>
</protein>
<keyword evidence="4" id="KW-0521">NADP</keyword>
<evidence type="ECO:0000313" key="7">
    <source>
        <dbReference type="EMBL" id="TDT62354.1"/>
    </source>
</evidence>
<dbReference type="GO" id="GO:0050661">
    <property type="term" value="F:NADP binding"/>
    <property type="evidence" value="ECO:0007669"/>
    <property type="project" value="InterPro"/>
</dbReference>
<dbReference type="NCBIfam" id="NF010047">
    <property type="entry name" value="PRK13523.1"/>
    <property type="match status" value="1"/>
</dbReference>
<dbReference type="InterPro" id="IPR001155">
    <property type="entry name" value="OxRdtase_FMN_N"/>
</dbReference>
<proteinExistence type="predicted"/>
<dbReference type="PANTHER" id="PTHR43303:SF4">
    <property type="entry name" value="NADPH DEHYDROGENASE C23G7.10C-RELATED"/>
    <property type="match status" value="1"/>
</dbReference>
<dbReference type="OrthoDB" id="9772736at2"/>
<dbReference type="AlphaFoldDB" id="A0A4R7KRY0"/>
<dbReference type="InterPro" id="IPR044152">
    <property type="entry name" value="YqjM-like"/>
</dbReference>
<comment type="cofactor">
    <cofactor evidence="1">
        <name>FMN</name>
        <dbReference type="ChEBI" id="CHEBI:58210"/>
    </cofactor>
</comment>
<dbReference type="SUPFAM" id="SSF51395">
    <property type="entry name" value="FMN-linked oxidoreductases"/>
    <property type="match status" value="1"/>
</dbReference>
<evidence type="ECO:0000256" key="4">
    <source>
        <dbReference type="ARBA" id="ARBA00022857"/>
    </source>
</evidence>
<keyword evidence="8" id="KW-1185">Reference proteome</keyword>
<feature type="domain" description="NADH:flavin oxidoreductase/NADH oxidase N-terminal" evidence="6">
    <location>
        <begin position="2"/>
        <end position="323"/>
    </location>
</feature>
<sequence>MLFEPIKLRNIIIKNRIMMSPMCQYSAQGDGMANDWHFVHYVTRAVGGTGLIILEATDVEARGRITDYDLGIWKDEQIQPLKRIVDECKKYGATIGIQLSHAGRKSEVTDDTPVAPTSMEWNKDYKTPKELSKKEIKDIINKFREAAVRAEKAGFDIIEIHGAHGYLIHEFLSPLSNKRTDEYGGTTENRTRFLREVIQAVKEVWPKDKPIFLRVSADDYIEGGINIDEMVRILSLIKDEGIDVIDVSSGGLLNAKIELYPGYQVKYSERIKKELGFKTASVGLITQPELAEDVLRSGRADIVILGRELLRNPYWPLQAARHLRYDIQWPKQYERAKLK</sequence>
<dbReference type="EMBL" id="SOAZ01000004">
    <property type="protein sequence ID" value="TDT62354.1"/>
    <property type="molecule type" value="Genomic_DNA"/>
</dbReference>
<comment type="caution">
    <text evidence="7">The sequence shown here is derived from an EMBL/GenBank/DDBJ whole genome shotgun (WGS) entry which is preliminary data.</text>
</comment>
<dbReference type="GO" id="GO:0003959">
    <property type="term" value="F:NADPH dehydrogenase activity"/>
    <property type="evidence" value="ECO:0007669"/>
    <property type="project" value="InterPro"/>
</dbReference>
<evidence type="ECO:0000256" key="3">
    <source>
        <dbReference type="ARBA" id="ARBA00022643"/>
    </source>
</evidence>
<evidence type="ECO:0000313" key="8">
    <source>
        <dbReference type="Proteomes" id="UP000295325"/>
    </source>
</evidence>